<accession>K7ZYC7</accession>
<dbReference type="Proteomes" id="UP000009340">
    <property type="component" value="Unassembled WGS sequence"/>
</dbReference>
<name>K7ZYC7_9ENTR</name>
<organism evidence="1 2">
    <name type="scientific">Cronobacter condimenti 1330</name>
    <dbReference type="NCBI Taxonomy" id="1073999"/>
    <lineage>
        <taxon>Bacteria</taxon>
        <taxon>Pseudomonadati</taxon>
        <taxon>Pseudomonadota</taxon>
        <taxon>Gammaproteobacteria</taxon>
        <taxon>Enterobacterales</taxon>
        <taxon>Enterobacteriaceae</taxon>
        <taxon>Cronobacter</taxon>
    </lineage>
</organism>
<sequence length="49" mass="4933">MSGVFLCLFKGTSSQPIKKAPLEGGAFSQAGAANGGAALLLIHEKSVQT</sequence>
<evidence type="ECO:0000313" key="2">
    <source>
        <dbReference type="Proteomes" id="UP000009340"/>
    </source>
</evidence>
<dbReference type="AlphaFoldDB" id="K7ZYC7"/>
<comment type="caution">
    <text evidence="1">The sequence shown here is derived from an EMBL/GenBank/DDBJ whole genome shotgun (WGS) entry which is preliminary data.</text>
</comment>
<protein>
    <submittedName>
        <fullName evidence="1">Uncharacterized protein</fullName>
    </submittedName>
</protein>
<reference evidence="1" key="1">
    <citation type="submission" date="2012-07" db="EMBL/GenBank/DDBJ databases">
        <authorList>
            <person name="Cummings C."/>
        </authorList>
    </citation>
    <scope>NUCLEOTIDE SEQUENCE</scope>
    <source>
        <strain evidence="1">1330</strain>
    </source>
</reference>
<dbReference type="EMBL" id="CAKW01000014">
    <property type="protein sequence ID" value="CCJ71020.1"/>
    <property type="molecule type" value="Genomic_DNA"/>
</dbReference>
<gene>
    <name evidence="1" type="ORF">BN137_355</name>
</gene>
<proteinExistence type="predicted"/>
<evidence type="ECO:0000313" key="1">
    <source>
        <dbReference type="EMBL" id="CCJ71020.1"/>
    </source>
</evidence>